<accession>A0A165E2M2</accession>
<dbReference type="InParanoid" id="A0A165E2M2"/>
<evidence type="ECO:0000313" key="1">
    <source>
        <dbReference type="EMBL" id="KZV85932.1"/>
    </source>
</evidence>
<organism evidence="1 2">
    <name type="scientific">Exidia glandulosa HHB12029</name>
    <dbReference type="NCBI Taxonomy" id="1314781"/>
    <lineage>
        <taxon>Eukaryota</taxon>
        <taxon>Fungi</taxon>
        <taxon>Dikarya</taxon>
        <taxon>Basidiomycota</taxon>
        <taxon>Agaricomycotina</taxon>
        <taxon>Agaricomycetes</taxon>
        <taxon>Auriculariales</taxon>
        <taxon>Exidiaceae</taxon>
        <taxon>Exidia</taxon>
    </lineage>
</organism>
<dbReference type="OrthoDB" id="3157337at2759"/>
<dbReference type="InterPro" id="IPR011333">
    <property type="entry name" value="SKP1/BTB/POZ_sf"/>
</dbReference>
<evidence type="ECO:0008006" key="3">
    <source>
        <dbReference type="Google" id="ProtNLM"/>
    </source>
</evidence>
<gene>
    <name evidence="1" type="ORF">EXIGLDRAFT_775064</name>
</gene>
<dbReference type="EMBL" id="KV426171">
    <property type="protein sequence ID" value="KZV85932.1"/>
    <property type="molecule type" value="Genomic_DNA"/>
</dbReference>
<evidence type="ECO:0000313" key="2">
    <source>
        <dbReference type="Proteomes" id="UP000077266"/>
    </source>
</evidence>
<sequence>MASLATDSGITRDPIYYEDDGNVILRADSTVFKLALPQSDGAVDGQTDEQPIVLAGDTAEQFRSLLWALYARPDEIVKYLADSDNNERWMRVLYVAKLAHKYDCIDLAQWALDTVANHCRRADSIGSPEAVVTLVQLYSLRDHRPSLDEWAEAFIRRTAAAGGVEYLTLLRAAAASSWDEIEYHAYNCLVCGGATAWTALNLTSAETTRLLRGYHNLNEALLAHQTAPSYGASAAPGAFNTEA</sequence>
<proteinExistence type="predicted"/>
<name>A0A165E2M2_EXIGL</name>
<keyword evidence="2" id="KW-1185">Reference proteome</keyword>
<dbReference type="Proteomes" id="UP000077266">
    <property type="component" value="Unassembled WGS sequence"/>
</dbReference>
<dbReference type="AlphaFoldDB" id="A0A165E2M2"/>
<dbReference type="Gene3D" id="3.30.710.10">
    <property type="entry name" value="Potassium Channel Kv1.1, Chain A"/>
    <property type="match status" value="1"/>
</dbReference>
<protein>
    <recommendedName>
        <fullName evidence="3">BTB domain-containing protein</fullName>
    </recommendedName>
</protein>
<reference evidence="1 2" key="1">
    <citation type="journal article" date="2016" name="Mol. Biol. Evol.">
        <title>Comparative Genomics of Early-Diverging Mushroom-Forming Fungi Provides Insights into the Origins of Lignocellulose Decay Capabilities.</title>
        <authorList>
            <person name="Nagy L.G."/>
            <person name="Riley R."/>
            <person name="Tritt A."/>
            <person name="Adam C."/>
            <person name="Daum C."/>
            <person name="Floudas D."/>
            <person name="Sun H."/>
            <person name="Yadav J.S."/>
            <person name="Pangilinan J."/>
            <person name="Larsson K.H."/>
            <person name="Matsuura K."/>
            <person name="Barry K."/>
            <person name="Labutti K."/>
            <person name="Kuo R."/>
            <person name="Ohm R.A."/>
            <person name="Bhattacharya S.S."/>
            <person name="Shirouzu T."/>
            <person name="Yoshinaga Y."/>
            <person name="Martin F.M."/>
            <person name="Grigoriev I.V."/>
            <person name="Hibbett D.S."/>
        </authorList>
    </citation>
    <scope>NUCLEOTIDE SEQUENCE [LARGE SCALE GENOMIC DNA]</scope>
    <source>
        <strain evidence="1 2">HHB12029</strain>
    </source>
</reference>